<dbReference type="InParanoid" id="A0A6P7Y5E2"/>
<dbReference type="Pfam" id="PF08742">
    <property type="entry name" value="C8"/>
    <property type="match status" value="1"/>
</dbReference>
<dbReference type="SMART" id="SM00216">
    <property type="entry name" value="VWD"/>
    <property type="match status" value="2"/>
</dbReference>
<dbReference type="InterPro" id="IPR014853">
    <property type="entry name" value="VWF/SSPO/ZAN-like_Cys-rich_dom"/>
</dbReference>
<dbReference type="FunFam" id="2.10.25.10:FF:000674">
    <property type="entry name" value="Mucin-2"/>
    <property type="match status" value="1"/>
</dbReference>
<keyword evidence="2" id="KW-0325">Glycoprotein</keyword>
<dbReference type="PROSITE" id="PS51233">
    <property type="entry name" value="VWFD"/>
    <property type="match status" value="2"/>
</dbReference>
<dbReference type="SUPFAM" id="SSF57567">
    <property type="entry name" value="Serine protease inhibitors"/>
    <property type="match status" value="2"/>
</dbReference>
<dbReference type="SMART" id="SM00832">
    <property type="entry name" value="C8"/>
    <property type="match status" value="1"/>
</dbReference>
<dbReference type="OrthoDB" id="160294at2759"/>
<evidence type="ECO:0000313" key="6">
    <source>
        <dbReference type="RefSeq" id="XP_030058325.1"/>
    </source>
</evidence>
<reference evidence="6" key="1">
    <citation type="submission" date="2025-08" db="UniProtKB">
        <authorList>
            <consortium name="RefSeq"/>
        </authorList>
    </citation>
    <scope>IDENTIFICATION</scope>
</reference>
<dbReference type="GO" id="GO:0031012">
    <property type="term" value="C:extracellular matrix"/>
    <property type="evidence" value="ECO:0007669"/>
    <property type="project" value="TreeGrafter"/>
</dbReference>
<dbReference type="PANTHER" id="PTHR11339">
    <property type="entry name" value="EXTRACELLULAR MATRIX GLYCOPROTEIN RELATED"/>
    <property type="match status" value="1"/>
</dbReference>
<dbReference type="Gene3D" id="2.10.25.10">
    <property type="entry name" value="Laminin"/>
    <property type="match status" value="1"/>
</dbReference>
<dbReference type="AlphaFoldDB" id="A0A6P7Y5E2"/>
<dbReference type="KEGG" id="muo:115469677"/>
<dbReference type="Pfam" id="PF25962">
    <property type="entry name" value="TIL_OTOGL_Mucin"/>
    <property type="match status" value="1"/>
</dbReference>
<evidence type="ECO:0000313" key="5">
    <source>
        <dbReference type="Proteomes" id="UP000515156"/>
    </source>
</evidence>
<keyword evidence="5" id="KW-1185">Reference proteome</keyword>
<protein>
    <submittedName>
        <fullName evidence="6">Mucin-2-like</fullName>
    </submittedName>
</protein>
<proteinExistence type="predicted"/>
<organism evidence="5 6">
    <name type="scientific">Microcaecilia unicolor</name>
    <dbReference type="NCBI Taxonomy" id="1415580"/>
    <lineage>
        <taxon>Eukaryota</taxon>
        <taxon>Metazoa</taxon>
        <taxon>Chordata</taxon>
        <taxon>Craniata</taxon>
        <taxon>Vertebrata</taxon>
        <taxon>Euteleostomi</taxon>
        <taxon>Amphibia</taxon>
        <taxon>Gymnophiona</taxon>
        <taxon>Siphonopidae</taxon>
        <taxon>Microcaecilia</taxon>
    </lineage>
</organism>
<dbReference type="CDD" id="cd19941">
    <property type="entry name" value="TIL"/>
    <property type="match status" value="1"/>
</dbReference>
<evidence type="ECO:0000256" key="1">
    <source>
        <dbReference type="ARBA" id="ARBA00023157"/>
    </source>
</evidence>
<evidence type="ECO:0000259" key="4">
    <source>
        <dbReference type="PROSITE" id="PS51233"/>
    </source>
</evidence>
<feature type="domain" description="VWFD" evidence="4">
    <location>
        <begin position="175"/>
        <end position="358"/>
    </location>
</feature>
<dbReference type="RefSeq" id="XP_030058325.1">
    <property type="nucleotide sequence ID" value="XM_030202465.1"/>
</dbReference>
<dbReference type="Proteomes" id="UP000515156">
    <property type="component" value="Chromosome 4"/>
</dbReference>
<dbReference type="GeneID" id="115469677"/>
<keyword evidence="1" id="KW-1015">Disulfide bond</keyword>
<gene>
    <name evidence="6" type="primary">LOC115469677</name>
</gene>
<dbReference type="InterPro" id="IPR050780">
    <property type="entry name" value="Mucin_vWF_Thrombospondin_sf"/>
</dbReference>
<dbReference type="InterPro" id="IPR058753">
    <property type="entry name" value="TIL_OTOGL_Mucin"/>
</dbReference>
<dbReference type="PANTHER" id="PTHR11339:SF371">
    <property type="entry name" value="MUCIN-2"/>
    <property type="match status" value="1"/>
</dbReference>
<sequence>MNTLWEAIQQVNNTLLQINSSIKGEIVELKQSTQNLSTKVQEQNEKILKMETEIKQLQDLTVTLVKDKEIQERRMEYLENNGRRNNLRLLNFPKSPLIPSIDMLRKYFSEILGIPAEGYLPVTRAQYISGAVRPTKEQPQAIPNLNLTEFLENSLDVITERTTLIVTFALELDRNNILRLYFRHLNDCFLGQKNSDFPRHGKEHTKEEKGISTLQNEDSFVILGEIRQCGLLDTQTCLKSVTLSTERGEMMLEIHSSGAVLLNKVIIQLPFSSAILTLFQPSTFYITLQTAFGLTLQVQLVPIMQVFMTLSEAYKTQTLGLCGNYNDIPTDDFITMNELVEETASSFGNTWKSHSLCPNVKDVTENPCATSVIKEKYMHCPATMTYRYHGMTGCNQTCWSLTNFDIACQVHYMPVDGCGCPTGTFLDDNNQCVNPMKCPCYYKGLQILSGEAMYENDIICVCGDRKWECSDYLCHGTCTVYGDGHHTTFDKKRFDFIGACSYVLVQDLCDRHQNYSTFSIVTENIVCGITPRICSKIIRIFLGNVQLKLHSGKYEMQERGHGITIPFRMYPWGLYIVIEASNGLMLIWDKKTTIYIKLDSYFRGKVCGLCGNFDDNQNNDFMSRGKSIEESAEEFGNSWKISSSCPDAKAVTNPCFGNPHRRSQAERQCSIINSAIFKECHTQVNPASYYHTCLWDACICQTTNDFECLCTAIAAYAAACNEVQICIHWRLQNFCPIYCEPSNLTTNEYSWHYKACGIPCLRTCRNPSNKCSEWLPRLEGCYPFCPAELPYFDEIELTCVSRQDCTPCSLKDPGCLADFKEM</sequence>
<dbReference type="Pfam" id="PF00094">
    <property type="entry name" value="VWD"/>
    <property type="match status" value="2"/>
</dbReference>
<dbReference type="InterPro" id="IPR036084">
    <property type="entry name" value="Ser_inhib-like_sf"/>
</dbReference>
<feature type="coiled-coil region" evidence="3">
    <location>
        <begin position="26"/>
        <end position="60"/>
    </location>
</feature>
<evidence type="ECO:0000256" key="2">
    <source>
        <dbReference type="ARBA" id="ARBA00023180"/>
    </source>
</evidence>
<accession>A0A6P7Y5E2</accession>
<dbReference type="GO" id="GO:0005615">
    <property type="term" value="C:extracellular space"/>
    <property type="evidence" value="ECO:0007669"/>
    <property type="project" value="TreeGrafter"/>
</dbReference>
<keyword evidence="3" id="KW-0175">Coiled coil</keyword>
<dbReference type="InterPro" id="IPR001846">
    <property type="entry name" value="VWF_type-D"/>
</dbReference>
<feature type="domain" description="VWFD" evidence="4">
    <location>
        <begin position="476"/>
        <end position="646"/>
    </location>
</feature>
<evidence type="ECO:0000256" key="3">
    <source>
        <dbReference type="SAM" id="Coils"/>
    </source>
</evidence>
<name>A0A6P7Y5E2_9AMPH</name>